<comment type="catalytic activity">
    <reaction evidence="11">
        <text>DNA(n) + a 2'-deoxyribonucleoside 5'-triphosphate = DNA(n+1) + diphosphate</text>
        <dbReference type="Rhea" id="RHEA:22508"/>
        <dbReference type="Rhea" id="RHEA-COMP:17339"/>
        <dbReference type="Rhea" id="RHEA-COMP:17340"/>
        <dbReference type="ChEBI" id="CHEBI:33019"/>
        <dbReference type="ChEBI" id="CHEBI:61560"/>
        <dbReference type="ChEBI" id="CHEBI:173112"/>
        <dbReference type="EC" id="2.7.7.7"/>
    </reaction>
</comment>
<keyword evidence="3 14" id="KW-0808">Transferase</keyword>
<dbReference type="Gene3D" id="1.10.8.60">
    <property type="match status" value="1"/>
</dbReference>
<keyword evidence="10" id="KW-0239">DNA-directed DNA polymerase</keyword>
<evidence type="ECO:0000256" key="7">
    <source>
        <dbReference type="ARBA" id="ARBA00022741"/>
    </source>
</evidence>
<dbReference type="InterPro" id="IPR008921">
    <property type="entry name" value="DNA_pol3_clamp-load_cplx_C"/>
</dbReference>
<dbReference type="InterPro" id="IPR003593">
    <property type="entry name" value="AAA+_ATPase"/>
</dbReference>
<dbReference type="Pfam" id="PF13177">
    <property type="entry name" value="DNA_pol3_delta2"/>
    <property type="match status" value="1"/>
</dbReference>
<evidence type="ECO:0000256" key="1">
    <source>
        <dbReference type="ARBA" id="ARBA00006360"/>
    </source>
</evidence>
<evidence type="ECO:0000256" key="10">
    <source>
        <dbReference type="ARBA" id="ARBA00022932"/>
    </source>
</evidence>
<comment type="similarity">
    <text evidence="1">Belongs to the DnaX/STICHEL family.</text>
</comment>
<dbReference type="InterPro" id="IPR027417">
    <property type="entry name" value="P-loop_NTPase"/>
</dbReference>
<dbReference type="InterPro" id="IPR021029">
    <property type="entry name" value="DNA_pol_III_tau_dom-5"/>
</dbReference>
<keyword evidence="15" id="KW-1185">Reference proteome</keyword>
<dbReference type="InterPro" id="IPR022754">
    <property type="entry name" value="DNA_pol_III_gamma-3"/>
</dbReference>
<evidence type="ECO:0000256" key="6">
    <source>
        <dbReference type="ARBA" id="ARBA00022723"/>
    </source>
</evidence>
<feature type="region of interest" description="Disordered" evidence="12">
    <location>
        <begin position="362"/>
        <end position="468"/>
    </location>
</feature>
<dbReference type="EMBL" id="JBHUHT010000031">
    <property type="protein sequence ID" value="MFD2098095.1"/>
    <property type="molecule type" value="Genomic_DNA"/>
</dbReference>
<dbReference type="NCBIfam" id="NF005942">
    <property type="entry name" value="PRK07994.1"/>
    <property type="match status" value="1"/>
</dbReference>
<dbReference type="Gene3D" id="1.20.272.10">
    <property type="match status" value="1"/>
</dbReference>
<organism evidence="14 15">
    <name type="scientific">Corallincola platygyrae</name>
    <dbReference type="NCBI Taxonomy" id="1193278"/>
    <lineage>
        <taxon>Bacteria</taxon>
        <taxon>Pseudomonadati</taxon>
        <taxon>Pseudomonadota</taxon>
        <taxon>Gammaproteobacteria</taxon>
        <taxon>Alteromonadales</taxon>
        <taxon>Psychromonadaceae</taxon>
        <taxon>Corallincola</taxon>
    </lineage>
</organism>
<gene>
    <name evidence="14" type="primary">dnaX</name>
    <name evidence="14" type="ORF">ACFSJ3_19130</name>
</gene>
<evidence type="ECO:0000256" key="8">
    <source>
        <dbReference type="ARBA" id="ARBA00022833"/>
    </source>
</evidence>
<feature type="compositionally biased region" description="Polar residues" evidence="12">
    <location>
        <begin position="416"/>
        <end position="434"/>
    </location>
</feature>
<keyword evidence="4 14" id="KW-0548">Nucleotidyltransferase</keyword>
<keyword evidence="8" id="KW-0862">Zinc</keyword>
<dbReference type="InterPro" id="IPR001270">
    <property type="entry name" value="ClpA/B"/>
</dbReference>
<dbReference type="SMART" id="SM00382">
    <property type="entry name" value="AAA"/>
    <property type="match status" value="1"/>
</dbReference>
<evidence type="ECO:0000256" key="3">
    <source>
        <dbReference type="ARBA" id="ARBA00022679"/>
    </source>
</evidence>
<dbReference type="Proteomes" id="UP001597380">
    <property type="component" value="Unassembled WGS sequence"/>
</dbReference>
<feature type="region of interest" description="Disordered" evidence="12">
    <location>
        <begin position="533"/>
        <end position="622"/>
    </location>
</feature>
<dbReference type="SUPFAM" id="SSF48019">
    <property type="entry name" value="post-AAA+ oligomerization domain-like"/>
    <property type="match status" value="1"/>
</dbReference>
<evidence type="ECO:0000256" key="9">
    <source>
        <dbReference type="ARBA" id="ARBA00022840"/>
    </source>
</evidence>
<dbReference type="InterPro" id="IPR012763">
    <property type="entry name" value="DNA_pol_III_sug/sutau_N"/>
</dbReference>
<dbReference type="Gene3D" id="3.40.50.300">
    <property type="entry name" value="P-loop containing nucleotide triphosphate hydrolases"/>
    <property type="match status" value="1"/>
</dbReference>
<dbReference type="RefSeq" id="WP_345342430.1">
    <property type="nucleotide sequence ID" value="NZ_BAABLI010000034.1"/>
</dbReference>
<dbReference type="PRINTS" id="PR00300">
    <property type="entry name" value="CLPPROTEASEA"/>
</dbReference>
<evidence type="ECO:0000313" key="14">
    <source>
        <dbReference type="EMBL" id="MFD2098095.1"/>
    </source>
</evidence>
<evidence type="ECO:0000256" key="2">
    <source>
        <dbReference type="ARBA" id="ARBA00012417"/>
    </source>
</evidence>
<dbReference type="SUPFAM" id="SSF52540">
    <property type="entry name" value="P-loop containing nucleoside triphosphate hydrolases"/>
    <property type="match status" value="1"/>
</dbReference>
<feature type="compositionally biased region" description="Basic and acidic residues" evidence="12">
    <location>
        <begin position="373"/>
        <end position="384"/>
    </location>
</feature>
<evidence type="ECO:0000313" key="15">
    <source>
        <dbReference type="Proteomes" id="UP001597380"/>
    </source>
</evidence>
<dbReference type="InterPro" id="IPR038249">
    <property type="entry name" value="PolIII_tau_V_sf"/>
</dbReference>
<dbReference type="NCBIfam" id="TIGR02397">
    <property type="entry name" value="dnaX_nterm"/>
    <property type="match status" value="1"/>
</dbReference>
<dbReference type="InterPro" id="IPR050238">
    <property type="entry name" value="DNA_Rep/Repair_Clamp_Loader"/>
</dbReference>
<dbReference type="CDD" id="cd18137">
    <property type="entry name" value="HLD_clamp_pol_III_gamma_tau"/>
    <property type="match status" value="1"/>
</dbReference>
<keyword evidence="5" id="KW-0235">DNA replication</keyword>
<evidence type="ECO:0000259" key="13">
    <source>
        <dbReference type="SMART" id="SM00382"/>
    </source>
</evidence>
<keyword evidence="9" id="KW-0067">ATP-binding</keyword>
<keyword evidence="6" id="KW-0479">Metal-binding</keyword>
<dbReference type="EC" id="2.7.7.7" evidence="2"/>
<feature type="region of interest" description="Disordered" evidence="12">
    <location>
        <begin position="485"/>
        <end position="510"/>
    </location>
</feature>
<dbReference type="Pfam" id="PF12169">
    <property type="entry name" value="DNA_pol3_gamma3"/>
    <property type="match status" value="1"/>
</dbReference>
<dbReference type="Pfam" id="PF22608">
    <property type="entry name" value="DNAX_ATPase_lid"/>
    <property type="match status" value="1"/>
</dbReference>
<evidence type="ECO:0000256" key="12">
    <source>
        <dbReference type="SAM" id="MobiDB-lite"/>
    </source>
</evidence>
<dbReference type="GO" id="GO:0003887">
    <property type="term" value="F:DNA-directed DNA polymerase activity"/>
    <property type="evidence" value="ECO:0007669"/>
    <property type="project" value="UniProtKB-EC"/>
</dbReference>
<dbReference type="Pfam" id="PF12170">
    <property type="entry name" value="DNA_pol3_tau_5"/>
    <property type="match status" value="1"/>
</dbReference>
<dbReference type="InterPro" id="IPR045085">
    <property type="entry name" value="HLD_clamp_pol_III_gamma_tau"/>
</dbReference>
<proteinExistence type="inferred from homology"/>
<keyword evidence="7" id="KW-0547">Nucleotide-binding</keyword>
<comment type="caution">
    <text evidence="14">The sequence shown here is derived from an EMBL/GenBank/DDBJ whole genome shotgun (WGS) entry which is preliminary data.</text>
</comment>
<dbReference type="CDD" id="cd00009">
    <property type="entry name" value="AAA"/>
    <property type="match status" value="1"/>
</dbReference>
<dbReference type="PANTHER" id="PTHR11669:SF0">
    <property type="entry name" value="PROTEIN STICHEL-LIKE 2"/>
    <property type="match status" value="1"/>
</dbReference>
<evidence type="ECO:0000256" key="5">
    <source>
        <dbReference type="ARBA" id="ARBA00022705"/>
    </source>
</evidence>
<feature type="compositionally biased region" description="Polar residues" evidence="12">
    <location>
        <begin position="561"/>
        <end position="578"/>
    </location>
</feature>
<dbReference type="PANTHER" id="PTHR11669">
    <property type="entry name" value="REPLICATION FACTOR C / DNA POLYMERASE III GAMMA-TAU SUBUNIT"/>
    <property type="match status" value="1"/>
</dbReference>
<feature type="domain" description="AAA+ ATPase" evidence="13">
    <location>
        <begin position="37"/>
        <end position="178"/>
    </location>
</feature>
<sequence>MSYQALARTWRPQTFAQVVGQPHVVQAISNGIEQQRLHHAFLFSGTRGVGKTTIARLLAKSLNCEHGPTATPCGKCASCVEVAQGNFVDLIEIDAASRTKVEDTRELLENVQYRPTRGRFKVYLIDEVHMLSKHSFNALLKTLEEPPPHVKFLLATTDPQKLPITILSRCLQFNLRSLSSEEISGHLANVLSAEQLPFENNALAELARAARGSMRDALSLTDQAIAHGEGNIGYESVCQMLGTVKREQLTQLLDQIVCGDSAGAMAQVALMAQYSPDFDKLLSELADGLHRLALIQHLGEQHGATGVWQEIAPLAKKIAPEMVQLYYRFMLEGKKELPFAPDPQVALQMTLLRCLSFRPEGAERGVSKPLSEPVEKASETRESAKQQTLEVSEPAAMPDAAPGVDSHPEPEATVANEKNINLVENGTEKANPSEAQPVVDKKASPESTGGLAAKGVAPAADSIDEKPNQQLTEPAAVARSFENQNDHAQSEANFSDLPPEALFDDVSDEHDDDQAIELFKEQSHVQLTADAQRGQNLGHASPDVRQELSESTAVSPAITRQAPSAPQQQRTTSESGTSKALAARNILRSRKLNLESGGKKPDGLSAAVLNPEPQQSKPVQASHKVESEAVASANSVQASQTEFSQQRAAVAAVQPVEPIDGEGVPAPAVRNTNPNLLPTDDYWSNLIEQCGFDGIVRQLAVNSVLQRDSANFSLTLVETQKHLATERLQSQLVERLSEVIGETASVSITIGRVPETETPLEIQQRLFAERLANAKQTIYADDSIAYLMSTFDATVDDESIAALP</sequence>
<evidence type="ECO:0000256" key="11">
    <source>
        <dbReference type="ARBA" id="ARBA00049244"/>
    </source>
</evidence>
<dbReference type="Gene3D" id="3.30.300.150">
    <property type="entry name" value="DNA polymerase III, tau subunit, domain V"/>
    <property type="match status" value="1"/>
</dbReference>
<evidence type="ECO:0000256" key="4">
    <source>
        <dbReference type="ARBA" id="ARBA00022695"/>
    </source>
</evidence>
<reference evidence="15" key="1">
    <citation type="journal article" date="2019" name="Int. J. Syst. Evol. Microbiol.">
        <title>The Global Catalogue of Microorganisms (GCM) 10K type strain sequencing project: providing services to taxonomists for standard genome sequencing and annotation.</title>
        <authorList>
            <consortium name="The Broad Institute Genomics Platform"/>
            <consortium name="The Broad Institute Genome Sequencing Center for Infectious Disease"/>
            <person name="Wu L."/>
            <person name="Ma J."/>
        </authorList>
    </citation>
    <scope>NUCLEOTIDE SEQUENCE [LARGE SCALE GENOMIC DNA]</scope>
    <source>
        <strain evidence="15">CGMCC 1.10992</strain>
    </source>
</reference>
<dbReference type="NCBIfam" id="NF004046">
    <property type="entry name" value="PRK05563.1"/>
    <property type="match status" value="1"/>
</dbReference>
<protein>
    <recommendedName>
        <fullName evidence="2">DNA-directed DNA polymerase</fullName>
        <ecNumber evidence="2">2.7.7.7</ecNumber>
    </recommendedName>
</protein>
<accession>A0ABW4XTC5</accession>
<name>A0ABW4XTC5_9GAMM</name>